<dbReference type="RefSeq" id="WP_097044601.1">
    <property type="nucleotide sequence ID" value="NZ_OBEH01000001.1"/>
</dbReference>
<dbReference type="PROSITE" id="PS50943">
    <property type="entry name" value="HTH_CROC1"/>
    <property type="match status" value="1"/>
</dbReference>
<dbReference type="GO" id="GO:0003700">
    <property type="term" value="F:DNA-binding transcription factor activity"/>
    <property type="evidence" value="ECO:0007669"/>
    <property type="project" value="TreeGrafter"/>
</dbReference>
<dbReference type="InterPro" id="IPR010982">
    <property type="entry name" value="Lambda_DNA-bd_dom_sf"/>
</dbReference>
<dbReference type="PANTHER" id="PTHR46797">
    <property type="entry name" value="HTH-TYPE TRANSCRIPTIONAL REGULATOR"/>
    <property type="match status" value="1"/>
</dbReference>
<accession>A0A285MFN9</accession>
<dbReference type="InterPro" id="IPR001387">
    <property type="entry name" value="Cro/C1-type_HTH"/>
</dbReference>
<keyword evidence="4" id="KW-1185">Reference proteome</keyword>
<gene>
    <name evidence="3" type="ORF">SAMN06265377_0954</name>
</gene>
<feature type="domain" description="HTH cro/C1-type" evidence="2">
    <location>
        <begin position="20"/>
        <end position="74"/>
    </location>
</feature>
<name>A0A285MFN9_9FLAO</name>
<dbReference type="SUPFAM" id="SSF47413">
    <property type="entry name" value="lambda repressor-like DNA-binding domains"/>
    <property type="match status" value="1"/>
</dbReference>
<evidence type="ECO:0000259" key="2">
    <source>
        <dbReference type="PROSITE" id="PS50943"/>
    </source>
</evidence>
<dbReference type="EMBL" id="OBEH01000001">
    <property type="protein sequence ID" value="SNY95287.1"/>
    <property type="molecule type" value="Genomic_DNA"/>
</dbReference>
<keyword evidence="1" id="KW-0238">DNA-binding</keyword>
<dbReference type="InterPro" id="IPR050807">
    <property type="entry name" value="TransReg_Diox_bact_type"/>
</dbReference>
<dbReference type="PANTHER" id="PTHR46797:SF1">
    <property type="entry name" value="METHYLPHOSPHONATE SYNTHASE"/>
    <property type="match status" value="1"/>
</dbReference>
<dbReference type="CDD" id="cd00093">
    <property type="entry name" value="HTH_XRE"/>
    <property type="match status" value="1"/>
</dbReference>
<sequence>MRRKYTEEDLHFLKRFGEHLLELREKAGLSQAALETDSKMSKNQIGRIERGEISTSITNLNLIAKALGVELKELFNFQQ</sequence>
<dbReference type="Gene3D" id="1.10.260.40">
    <property type="entry name" value="lambda repressor-like DNA-binding domains"/>
    <property type="match status" value="1"/>
</dbReference>
<evidence type="ECO:0000313" key="4">
    <source>
        <dbReference type="Proteomes" id="UP000219048"/>
    </source>
</evidence>
<dbReference type="AlphaFoldDB" id="A0A285MFN9"/>
<dbReference type="GO" id="GO:0003677">
    <property type="term" value="F:DNA binding"/>
    <property type="evidence" value="ECO:0007669"/>
    <property type="project" value="UniProtKB-KW"/>
</dbReference>
<dbReference type="SMART" id="SM00530">
    <property type="entry name" value="HTH_XRE"/>
    <property type="match status" value="1"/>
</dbReference>
<evidence type="ECO:0000256" key="1">
    <source>
        <dbReference type="ARBA" id="ARBA00023125"/>
    </source>
</evidence>
<proteinExistence type="predicted"/>
<dbReference type="Proteomes" id="UP000219048">
    <property type="component" value="Unassembled WGS sequence"/>
</dbReference>
<dbReference type="OrthoDB" id="680346at2"/>
<reference evidence="4" key="1">
    <citation type="submission" date="2017-09" db="EMBL/GenBank/DDBJ databases">
        <authorList>
            <person name="Varghese N."/>
            <person name="Submissions S."/>
        </authorList>
    </citation>
    <scope>NUCLEOTIDE SEQUENCE [LARGE SCALE GENOMIC DNA]</scope>
    <source>
        <strain evidence="4">DSM 25885</strain>
    </source>
</reference>
<organism evidence="3 4">
    <name type="scientific">Flagellimonas pacifica</name>
    <dbReference type="NCBI Taxonomy" id="1247520"/>
    <lineage>
        <taxon>Bacteria</taxon>
        <taxon>Pseudomonadati</taxon>
        <taxon>Bacteroidota</taxon>
        <taxon>Flavobacteriia</taxon>
        <taxon>Flavobacteriales</taxon>
        <taxon>Flavobacteriaceae</taxon>
        <taxon>Flagellimonas</taxon>
    </lineage>
</organism>
<evidence type="ECO:0000313" key="3">
    <source>
        <dbReference type="EMBL" id="SNY95287.1"/>
    </source>
</evidence>
<protein>
    <submittedName>
        <fullName evidence="3">Helix-turn-helix</fullName>
    </submittedName>
</protein>
<dbReference type="Pfam" id="PF01381">
    <property type="entry name" value="HTH_3"/>
    <property type="match status" value="1"/>
</dbReference>
<dbReference type="GO" id="GO:0005829">
    <property type="term" value="C:cytosol"/>
    <property type="evidence" value="ECO:0007669"/>
    <property type="project" value="TreeGrafter"/>
</dbReference>